<protein>
    <recommendedName>
        <fullName evidence="11">Aquaporin</fullName>
    </recommendedName>
</protein>
<comment type="subcellular location">
    <subcellularLocation>
        <location evidence="1">Membrane</location>
        <topology evidence="1">Multi-pass membrane protein</topology>
    </subcellularLocation>
</comment>
<organism evidence="9 10">
    <name type="scientific">Lasius platythorax</name>
    <dbReference type="NCBI Taxonomy" id="488582"/>
    <lineage>
        <taxon>Eukaryota</taxon>
        <taxon>Metazoa</taxon>
        <taxon>Ecdysozoa</taxon>
        <taxon>Arthropoda</taxon>
        <taxon>Hexapoda</taxon>
        <taxon>Insecta</taxon>
        <taxon>Pterygota</taxon>
        <taxon>Neoptera</taxon>
        <taxon>Endopterygota</taxon>
        <taxon>Hymenoptera</taxon>
        <taxon>Apocrita</taxon>
        <taxon>Aculeata</taxon>
        <taxon>Formicoidea</taxon>
        <taxon>Formicidae</taxon>
        <taxon>Formicinae</taxon>
        <taxon>Lasius</taxon>
        <taxon>Lasius</taxon>
    </lineage>
</organism>
<dbReference type="InterPro" id="IPR034294">
    <property type="entry name" value="Aquaporin_transptr"/>
</dbReference>
<sequence>MEQNGISTIMSPSENSVGKSKSIGITLRSSSSFQSAKEKLKAPWLKKMEEDSTWDKMLAVLGELIGTAILVLLGCTACVDDLGELQNIKVPLAFGIAVMIAVQSVGHISGAHINPAITVATVILGKKSLLMAGFYIIAQCLGSLIGYGLLKMTTPSVYLHEGEGSNNSFCTTDINTGKYELLTEFHGLAIEALGTGIFVFLACAVWDSRNAKNTESVPIKFGLAIAGLAFAIAPYTGCGLNPARSFGPAVWNNYWDHHWIFWVGPIGGAIITALIYRCLFSPKTKNQESDTENFNGVET</sequence>
<evidence type="ECO:0000256" key="2">
    <source>
        <dbReference type="ARBA" id="ARBA00006175"/>
    </source>
</evidence>
<feature type="transmembrane region" description="Helical" evidence="8">
    <location>
        <begin position="218"/>
        <end position="237"/>
    </location>
</feature>
<keyword evidence="5 8" id="KW-1133">Transmembrane helix</keyword>
<evidence type="ECO:0000256" key="6">
    <source>
        <dbReference type="ARBA" id="ARBA00023136"/>
    </source>
</evidence>
<evidence type="ECO:0000256" key="5">
    <source>
        <dbReference type="ARBA" id="ARBA00022989"/>
    </source>
</evidence>
<reference evidence="9" key="1">
    <citation type="submission" date="2024-04" db="EMBL/GenBank/DDBJ databases">
        <authorList>
            <consortium name="Molecular Ecology Group"/>
        </authorList>
    </citation>
    <scope>NUCLEOTIDE SEQUENCE</scope>
</reference>
<keyword evidence="6 8" id="KW-0472">Membrane</keyword>
<dbReference type="PRINTS" id="PR00783">
    <property type="entry name" value="MINTRINSICP"/>
</dbReference>
<evidence type="ECO:0000256" key="3">
    <source>
        <dbReference type="ARBA" id="ARBA00022448"/>
    </source>
</evidence>
<dbReference type="PANTHER" id="PTHR19139:SF270">
    <property type="entry name" value="ENTOMOGLYCEROPORIN 1-RELATED"/>
    <property type="match status" value="1"/>
</dbReference>
<feature type="transmembrane region" description="Helical" evidence="8">
    <location>
        <begin position="91"/>
        <end position="108"/>
    </location>
</feature>
<accession>A0AAV2NIU2</accession>
<feature type="transmembrane region" description="Helical" evidence="8">
    <location>
        <begin position="257"/>
        <end position="276"/>
    </location>
</feature>
<dbReference type="EMBL" id="OZ034838">
    <property type="protein sequence ID" value="CAL1679319.1"/>
    <property type="molecule type" value="Genomic_DNA"/>
</dbReference>
<dbReference type="PANTHER" id="PTHR19139">
    <property type="entry name" value="AQUAPORIN TRANSPORTER"/>
    <property type="match status" value="1"/>
</dbReference>
<dbReference type="AlphaFoldDB" id="A0AAV2NIU2"/>
<comment type="similarity">
    <text evidence="2 7">Belongs to the MIP/aquaporin (TC 1.A.8) family.</text>
</comment>
<dbReference type="SUPFAM" id="SSF81338">
    <property type="entry name" value="Aquaporin-like"/>
    <property type="match status" value="1"/>
</dbReference>
<dbReference type="InterPro" id="IPR000425">
    <property type="entry name" value="MIP"/>
</dbReference>
<dbReference type="NCBIfam" id="TIGR00861">
    <property type="entry name" value="MIP"/>
    <property type="match status" value="1"/>
</dbReference>
<evidence type="ECO:0000256" key="7">
    <source>
        <dbReference type="RuleBase" id="RU000477"/>
    </source>
</evidence>
<evidence type="ECO:0000256" key="1">
    <source>
        <dbReference type="ARBA" id="ARBA00004141"/>
    </source>
</evidence>
<proteinExistence type="inferred from homology"/>
<evidence type="ECO:0000256" key="4">
    <source>
        <dbReference type="ARBA" id="ARBA00022692"/>
    </source>
</evidence>
<dbReference type="PROSITE" id="PS00221">
    <property type="entry name" value="MIP"/>
    <property type="match status" value="1"/>
</dbReference>
<dbReference type="CDD" id="cd00333">
    <property type="entry name" value="MIP"/>
    <property type="match status" value="1"/>
</dbReference>
<evidence type="ECO:0008006" key="11">
    <source>
        <dbReference type="Google" id="ProtNLM"/>
    </source>
</evidence>
<evidence type="ECO:0000313" key="10">
    <source>
        <dbReference type="Proteomes" id="UP001497644"/>
    </source>
</evidence>
<name>A0AAV2NIU2_9HYME</name>
<feature type="transmembrane region" description="Helical" evidence="8">
    <location>
        <begin position="57"/>
        <end position="79"/>
    </location>
</feature>
<dbReference type="GO" id="GO:0015267">
    <property type="term" value="F:channel activity"/>
    <property type="evidence" value="ECO:0007669"/>
    <property type="project" value="InterPro"/>
</dbReference>
<keyword evidence="3 7" id="KW-0813">Transport</keyword>
<keyword evidence="4 7" id="KW-0812">Transmembrane</keyword>
<gene>
    <name evidence="9" type="ORF">LPLAT_LOCUS5017</name>
</gene>
<feature type="transmembrane region" description="Helical" evidence="8">
    <location>
        <begin position="129"/>
        <end position="150"/>
    </location>
</feature>
<dbReference type="InterPro" id="IPR023271">
    <property type="entry name" value="Aquaporin-like"/>
</dbReference>
<keyword evidence="10" id="KW-1185">Reference proteome</keyword>
<dbReference type="Gene3D" id="1.20.1080.10">
    <property type="entry name" value="Glycerol uptake facilitator protein"/>
    <property type="match status" value="1"/>
</dbReference>
<dbReference type="Pfam" id="PF00230">
    <property type="entry name" value="MIP"/>
    <property type="match status" value="1"/>
</dbReference>
<dbReference type="GO" id="GO:0005886">
    <property type="term" value="C:plasma membrane"/>
    <property type="evidence" value="ECO:0007669"/>
    <property type="project" value="TreeGrafter"/>
</dbReference>
<evidence type="ECO:0000256" key="8">
    <source>
        <dbReference type="SAM" id="Phobius"/>
    </source>
</evidence>
<feature type="transmembrane region" description="Helical" evidence="8">
    <location>
        <begin position="185"/>
        <end position="206"/>
    </location>
</feature>
<dbReference type="InterPro" id="IPR022357">
    <property type="entry name" value="MIP_CS"/>
</dbReference>
<dbReference type="Proteomes" id="UP001497644">
    <property type="component" value="Chromosome 15"/>
</dbReference>
<evidence type="ECO:0000313" key="9">
    <source>
        <dbReference type="EMBL" id="CAL1679319.1"/>
    </source>
</evidence>